<dbReference type="SUPFAM" id="SSF58104">
    <property type="entry name" value="Methyl-accepting chemotaxis protein (MCP) signaling domain"/>
    <property type="match status" value="1"/>
</dbReference>
<gene>
    <name evidence="7" type="ORF">FKV42_09420</name>
</gene>
<name>A0A7Z8KN90_9EURY</name>
<evidence type="ECO:0000256" key="2">
    <source>
        <dbReference type="ARBA" id="ARBA00029447"/>
    </source>
</evidence>
<dbReference type="AlphaFoldDB" id="A0A7Z8KN90"/>
<dbReference type="PROSITE" id="PS50885">
    <property type="entry name" value="HAMP"/>
    <property type="match status" value="1"/>
</dbReference>
<dbReference type="Proteomes" id="UP000319335">
    <property type="component" value="Unassembled WGS sequence"/>
</dbReference>
<evidence type="ECO:0000256" key="1">
    <source>
        <dbReference type="ARBA" id="ARBA00023224"/>
    </source>
</evidence>
<evidence type="ECO:0000313" key="7">
    <source>
        <dbReference type="EMBL" id="TQD25252.1"/>
    </source>
</evidence>
<organism evidence="7 8">
    <name type="scientific">Methanolobus vulcani</name>
    <dbReference type="NCBI Taxonomy" id="38026"/>
    <lineage>
        <taxon>Archaea</taxon>
        <taxon>Methanobacteriati</taxon>
        <taxon>Methanobacteriota</taxon>
        <taxon>Stenosarchaea group</taxon>
        <taxon>Methanomicrobia</taxon>
        <taxon>Methanosarcinales</taxon>
        <taxon>Methanosarcinaceae</taxon>
        <taxon>Methanolobus</taxon>
    </lineage>
</organism>
<dbReference type="Gene3D" id="1.10.287.950">
    <property type="entry name" value="Methyl-accepting chemotaxis protein"/>
    <property type="match status" value="1"/>
</dbReference>
<evidence type="ECO:0000313" key="8">
    <source>
        <dbReference type="Proteomes" id="UP000319335"/>
    </source>
</evidence>
<dbReference type="FunFam" id="1.10.287.950:FF:000001">
    <property type="entry name" value="Methyl-accepting chemotaxis sensory transducer"/>
    <property type="match status" value="1"/>
</dbReference>
<feature type="transmembrane region" description="Helical" evidence="4">
    <location>
        <begin position="36"/>
        <end position="56"/>
    </location>
</feature>
<dbReference type="Pfam" id="PF00015">
    <property type="entry name" value="MCPsignal"/>
    <property type="match status" value="1"/>
</dbReference>
<keyword evidence="4" id="KW-1133">Transmembrane helix</keyword>
<comment type="caution">
    <text evidence="7">The sequence shown here is derived from an EMBL/GenBank/DDBJ whole genome shotgun (WGS) entry which is preliminary data.</text>
</comment>
<feature type="transmembrane region" description="Helical" evidence="4">
    <location>
        <begin position="325"/>
        <end position="344"/>
    </location>
</feature>
<keyword evidence="4" id="KW-0472">Membrane</keyword>
<accession>A0A7Z8KN90</accession>
<dbReference type="Pfam" id="PF00672">
    <property type="entry name" value="HAMP"/>
    <property type="match status" value="1"/>
</dbReference>
<feature type="domain" description="Methyl-accepting transducer" evidence="5">
    <location>
        <begin position="416"/>
        <end position="652"/>
    </location>
</feature>
<dbReference type="PANTHER" id="PTHR32089">
    <property type="entry name" value="METHYL-ACCEPTING CHEMOTAXIS PROTEIN MCPB"/>
    <property type="match status" value="1"/>
</dbReference>
<dbReference type="SMART" id="SM00283">
    <property type="entry name" value="MA"/>
    <property type="match status" value="1"/>
</dbReference>
<dbReference type="Gene3D" id="3.30.450.20">
    <property type="entry name" value="PAS domain"/>
    <property type="match status" value="1"/>
</dbReference>
<dbReference type="CDD" id="cd12912">
    <property type="entry name" value="PDC2_MCP_like"/>
    <property type="match status" value="1"/>
</dbReference>
<dbReference type="InterPro" id="IPR003660">
    <property type="entry name" value="HAMP_dom"/>
</dbReference>
<reference evidence="7 8" key="1">
    <citation type="submission" date="2019-06" db="EMBL/GenBank/DDBJ databases">
        <title>Draft genome sequence of Methanolobus vulcani B1d.</title>
        <authorList>
            <person name="Creighbaum A.J."/>
            <person name="Ticak T."/>
            <person name="Hariraju D."/>
            <person name="Arivett B.A."/>
            <person name="Ferguson D.J.Jr."/>
        </authorList>
    </citation>
    <scope>NUCLEOTIDE SEQUENCE [LARGE SCALE GENOMIC DNA]</scope>
    <source>
        <strain evidence="7 8">B1d</strain>
    </source>
</reference>
<keyword evidence="1 3" id="KW-0807">Transducer</keyword>
<dbReference type="SMART" id="SM00304">
    <property type="entry name" value="HAMP"/>
    <property type="match status" value="1"/>
</dbReference>
<dbReference type="InterPro" id="IPR033462">
    <property type="entry name" value="Cache_3-Cache_2"/>
</dbReference>
<dbReference type="PROSITE" id="PS50111">
    <property type="entry name" value="CHEMOTAXIS_TRANSDUC_2"/>
    <property type="match status" value="1"/>
</dbReference>
<sequence>MLLLYIYRNLTGVVDTKIIHGRINMRYQDIPIGKKLIAFALIASIIPVLLVGSYAYEQAKTSITDEIQVTLEEQVQIEKNYVESTLTFAQEKVNSNLRVASSFFYSKGNPSIIDGEMVLNDNYVVNNDYEIVDEIKDMVGGTATIFQVENGQAVRISTNVIKDDGTRAVGTTVSQPVYDAVVTQGETFYGRAWVVNAWYLTAYEPILDSSGNTIGILYVGVLEDPFLEQMKEQMSSITVGKTGYVYIMDTDGTLIMHPEDEGESIYEYDFAKEIIENQEGYINYKLDGREKVMAYTYYEPREWIIVSGSYLDEFTEGTKAIRNTMLAAVLILIIMGSVAAWKFSRSITDPLDKMMDAAGRIAEGDLTVNMESDAGDEIGRLSTAIDRMAGGLRELVQEIDLNVNKVTNNSNHMLTSSVEMESVANQIALTISEIATGAQSQSMKTDETSNAMNDMTYNVQEIASNAQVAAENATSASELIQELGKRSEELLRQMNNIQSSAGDSANAIRELDVKSRKIGEIVDLITNIADQTNLLALNAAIEAARAGEHGRGFAVVADEVRKLAEDSGHAAQQISELIQEIQKGTEDAVISVEKGTGNVASGAESLHDTVEAVKLIVESSAQIAGMAQNIAASAEEQSASIEEVTASIEEISSISETSAAGTQEVSAAVEEQTASMTELTDAARELTEFSDALKIKLEKFRFKKEFEGIE</sequence>
<dbReference type="CDD" id="cd06225">
    <property type="entry name" value="HAMP"/>
    <property type="match status" value="1"/>
</dbReference>
<dbReference type="EMBL" id="VIAQ01000015">
    <property type="protein sequence ID" value="TQD25252.1"/>
    <property type="molecule type" value="Genomic_DNA"/>
</dbReference>
<dbReference type="CDD" id="cd11386">
    <property type="entry name" value="MCP_signal"/>
    <property type="match status" value="1"/>
</dbReference>
<evidence type="ECO:0000259" key="6">
    <source>
        <dbReference type="PROSITE" id="PS50885"/>
    </source>
</evidence>
<proteinExistence type="inferred from homology"/>
<keyword evidence="4" id="KW-0812">Transmembrane</keyword>
<evidence type="ECO:0000259" key="5">
    <source>
        <dbReference type="PROSITE" id="PS50111"/>
    </source>
</evidence>
<dbReference type="SUPFAM" id="SSF103190">
    <property type="entry name" value="Sensory domain-like"/>
    <property type="match status" value="1"/>
</dbReference>
<dbReference type="GO" id="GO:0016020">
    <property type="term" value="C:membrane"/>
    <property type="evidence" value="ECO:0007669"/>
    <property type="project" value="InterPro"/>
</dbReference>
<dbReference type="InterPro" id="IPR004089">
    <property type="entry name" value="MCPsignal_dom"/>
</dbReference>
<evidence type="ECO:0000256" key="4">
    <source>
        <dbReference type="SAM" id="Phobius"/>
    </source>
</evidence>
<dbReference type="Gene3D" id="6.10.340.10">
    <property type="match status" value="1"/>
</dbReference>
<dbReference type="PANTHER" id="PTHR32089:SF112">
    <property type="entry name" value="LYSOZYME-LIKE PROTEIN-RELATED"/>
    <property type="match status" value="1"/>
</dbReference>
<dbReference type="GO" id="GO:0007165">
    <property type="term" value="P:signal transduction"/>
    <property type="evidence" value="ECO:0007669"/>
    <property type="project" value="UniProtKB-KW"/>
</dbReference>
<feature type="domain" description="HAMP" evidence="6">
    <location>
        <begin position="345"/>
        <end position="397"/>
    </location>
</feature>
<keyword evidence="8" id="KW-1185">Reference proteome</keyword>
<dbReference type="Pfam" id="PF17201">
    <property type="entry name" value="Cache_3-Cache_2"/>
    <property type="match status" value="1"/>
</dbReference>
<protein>
    <submittedName>
        <fullName evidence="7">Methyl-accepting chemotaxis protein</fullName>
    </submittedName>
</protein>
<comment type="similarity">
    <text evidence="2">Belongs to the methyl-accepting chemotaxis (MCP) protein family.</text>
</comment>
<dbReference type="InterPro" id="IPR029151">
    <property type="entry name" value="Sensor-like_sf"/>
</dbReference>
<evidence type="ECO:0000256" key="3">
    <source>
        <dbReference type="PROSITE-ProRule" id="PRU00284"/>
    </source>
</evidence>